<gene>
    <name evidence="4" type="primary">LOC117649138</name>
</gene>
<evidence type="ECO:0000256" key="2">
    <source>
        <dbReference type="SAM" id="SignalP"/>
    </source>
</evidence>
<dbReference type="InParanoid" id="A0A6P8Z9Z2"/>
<evidence type="ECO:0000313" key="4">
    <source>
        <dbReference type="RefSeq" id="XP_034247495.1"/>
    </source>
</evidence>
<evidence type="ECO:0000313" key="3">
    <source>
        <dbReference type="Proteomes" id="UP000515158"/>
    </source>
</evidence>
<dbReference type="SUPFAM" id="SSF53850">
    <property type="entry name" value="Periplasmic binding protein-like II"/>
    <property type="match status" value="1"/>
</dbReference>
<proteinExistence type="predicted"/>
<dbReference type="InterPro" id="IPR050682">
    <property type="entry name" value="ModA/WtpA"/>
</dbReference>
<dbReference type="AlphaFoldDB" id="A0A6P8Z9Z2"/>
<organism evidence="4">
    <name type="scientific">Thrips palmi</name>
    <name type="common">Melon thrips</name>
    <dbReference type="NCBI Taxonomy" id="161013"/>
    <lineage>
        <taxon>Eukaryota</taxon>
        <taxon>Metazoa</taxon>
        <taxon>Ecdysozoa</taxon>
        <taxon>Arthropoda</taxon>
        <taxon>Hexapoda</taxon>
        <taxon>Insecta</taxon>
        <taxon>Pterygota</taxon>
        <taxon>Neoptera</taxon>
        <taxon>Paraneoptera</taxon>
        <taxon>Thysanoptera</taxon>
        <taxon>Terebrantia</taxon>
        <taxon>Thripoidea</taxon>
        <taxon>Thripidae</taxon>
        <taxon>Thrips</taxon>
    </lineage>
</organism>
<dbReference type="RefSeq" id="XP_034247495.1">
    <property type="nucleotide sequence ID" value="XM_034391604.1"/>
</dbReference>
<dbReference type="Proteomes" id="UP000515158">
    <property type="component" value="Unplaced"/>
</dbReference>
<accession>A0A6P8Z9Z2</accession>
<name>A0A6P8Z9Z2_THRPL</name>
<dbReference type="GO" id="GO:0030973">
    <property type="term" value="F:molybdate ion binding"/>
    <property type="evidence" value="ECO:0007669"/>
    <property type="project" value="TreeGrafter"/>
</dbReference>
<dbReference type="Gene3D" id="3.40.190.10">
    <property type="entry name" value="Periplasmic binding protein-like II"/>
    <property type="match status" value="2"/>
</dbReference>
<feature type="region of interest" description="Disordered" evidence="1">
    <location>
        <begin position="110"/>
        <end position="130"/>
    </location>
</feature>
<feature type="signal peptide" evidence="2">
    <location>
        <begin position="1"/>
        <end position="34"/>
    </location>
</feature>
<protein>
    <submittedName>
        <fullName evidence="4">Aconitate isomerase-like isoform X1</fullName>
    </submittedName>
</protein>
<evidence type="ECO:0000256" key="1">
    <source>
        <dbReference type="SAM" id="MobiDB-lite"/>
    </source>
</evidence>
<sequence length="394" mass="42116">MAHTAPLEGCFLPRCVLLMVVGLATCNAYAVVTAIPEDDPSTGTTQEVSGVAHLPLTISNATVPYDQATLPTFLKKEDAMGFKRADQKIQMGSHNRLREAMIDIRNDIPTEGPHGASCEEAAEEPREPTTELTQNVTVMISGGFKAALKKLLSQYEAKSGYEVILVPGPSMGQSPQAIPNRLARGEKADVVIMVGDALTSLEKGNWTQPGSRTELADSSIGMVVKKGDPWPDIKTVTAFRNTLLEAKSIAYSDSASGTYISSQLFKKLGIEDRVKDKAHMIECIPVASEVAKGNYALGFQQVSELLPVHGVDLVGEVPDEVQLITRYAGAVIAEAVNQKEGEALLSFLSSPEAQDIIHAAGLRSVRAENGGSSCRSSHTANAVFILLALITILF</sequence>
<dbReference type="GO" id="GO:0015689">
    <property type="term" value="P:molybdate ion transport"/>
    <property type="evidence" value="ECO:0007669"/>
    <property type="project" value="TreeGrafter"/>
</dbReference>
<dbReference type="PANTHER" id="PTHR30632:SF11">
    <property type="entry name" value="BLR4797 PROTEIN"/>
    <property type="match status" value="1"/>
</dbReference>
<feature type="chain" id="PRO_5028356458" evidence="2">
    <location>
        <begin position="35"/>
        <end position="394"/>
    </location>
</feature>
<keyword evidence="3" id="KW-1185">Reference proteome</keyword>
<dbReference type="PANTHER" id="PTHR30632">
    <property type="entry name" value="MOLYBDATE-BINDING PERIPLASMIC PROTEIN"/>
    <property type="match status" value="1"/>
</dbReference>
<dbReference type="OrthoDB" id="10194673at2759"/>
<dbReference type="GeneID" id="117649138"/>
<dbReference type="KEGG" id="tpal:117649138"/>
<reference evidence="4" key="1">
    <citation type="submission" date="2025-08" db="UniProtKB">
        <authorList>
            <consortium name="RefSeq"/>
        </authorList>
    </citation>
    <scope>IDENTIFICATION</scope>
    <source>
        <tissue evidence="4">Total insect</tissue>
    </source>
</reference>
<keyword evidence="2" id="KW-0732">Signal</keyword>
<dbReference type="Pfam" id="PF13531">
    <property type="entry name" value="SBP_bac_11"/>
    <property type="match status" value="1"/>
</dbReference>